<evidence type="ECO:0000313" key="3">
    <source>
        <dbReference type="Proteomes" id="UP001231915"/>
    </source>
</evidence>
<dbReference type="GO" id="GO:0016787">
    <property type="term" value="F:hydrolase activity"/>
    <property type="evidence" value="ECO:0007669"/>
    <property type="project" value="UniProtKB-KW"/>
</dbReference>
<dbReference type="PANTHER" id="PTHR43265:SF1">
    <property type="entry name" value="ESTERASE ESTD"/>
    <property type="match status" value="1"/>
</dbReference>
<comment type="caution">
    <text evidence="2">The sequence shown here is derived from an EMBL/GenBank/DDBJ whole genome shotgun (WGS) entry which is preliminary data.</text>
</comment>
<reference evidence="2 3" key="1">
    <citation type="submission" date="2023-05" db="EMBL/GenBank/DDBJ databases">
        <title>Pseudoalteromonas ardens sp. nov., Pseudoalteromonas obscura sp. nov., and Pseudoalteromonas umbrosa sp. nov., isolated from the coral Montipora capitata.</title>
        <authorList>
            <person name="Thomas E.M."/>
            <person name="Smith E.M."/>
            <person name="Papke E."/>
            <person name="Shlafstein M.D."/>
            <person name="Oline D.K."/>
            <person name="Videau P."/>
            <person name="Saw J.H."/>
            <person name="Strangman W.K."/>
            <person name="Ushijima B."/>
        </authorList>
    </citation>
    <scope>NUCLEOTIDE SEQUENCE [LARGE SCALE GENOMIC DNA]</scope>
    <source>
        <strain evidence="2 3">P94</strain>
    </source>
</reference>
<sequence length="345" mass="39078">MKKYNFWVLLVVFIFVSLLSACNNNQSQHDLQYTTHSFDSLNHQLVGRLYKPKHHTAFDPIVIFVHGDGAMDSIAKSFYLPIIESLAAKNIATFSWNKPGVGESQGNWLSQSMKDRATEVQDAIQYLRVAGYQQSQIGLLGFSQASWVFANLHNETQLDFMVLVGGAANWLSQSQYSMWIRLVDEGTISADDLAAIERINQLTAKEYQLIKAGYDHYLAAPLHQDPYMPEPIKDEARFNFVRKNIDADVFEGFSKLNLPMLAIYGDSDVHVDIEHSQVEFAHAFASSSQQYASLEQVTIRNATHGLLRPDLPLDALFSIKKKHFSPSAIETMVEWIDLKRETSEK</sequence>
<keyword evidence="3" id="KW-1185">Reference proteome</keyword>
<gene>
    <name evidence="2" type="ORF">QNM18_17505</name>
</gene>
<evidence type="ECO:0000259" key="1">
    <source>
        <dbReference type="Pfam" id="PF12146"/>
    </source>
</evidence>
<name>A0ABT7EP76_9GAMM</name>
<dbReference type="Proteomes" id="UP001231915">
    <property type="component" value="Unassembled WGS sequence"/>
</dbReference>
<keyword evidence="2" id="KW-0378">Hydrolase</keyword>
<dbReference type="PROSITE" id="PS51257">
    <property type="entry name" value="PROKAR_LIPOPROTEIN"/>
    <property type="match status" value="1"/>
</dbReference>
<dbReference type="PANTHER" id="PTHR43265">
    <property type="entry name" value="ESTERASE ESTD"/>
    <property type="match status" value="1"/>
</dbReference>
<organism evidence="2 3">
    <name type="scientific">Pseudoalteromonas obscura</name>
    <dbReference type="NCBI Taxonomy" id="3048491"/>
    <lineage>
        <taxon>Bacteria</taxon>
        <taxon>Pseudomonadati</taxon>
        <taxon>Pseudomonadota</taxon>
        <taxon>Gammaproteobacteria</taxon>
        <taxon>Alteromonadales</taxon>
        <taxon>Pseudoalteromonadaceae</taxon>
        <taxon>Pseudoalteromonas</taxon>
    </lineage>
</organism>
<dbReference type="InterPro" id="IPR022742">
    <property type="entry name" value="Hydrolase_4"/>
</dbReference>
<dbReference type="SUPFAM" id="SSF53474">
    <property type="entry name" value="alpha/beta-Hydrolases"/>
    <property type="match status" value="1"/>
</dbReference>
<dbReference type="EMBL" id="JASJUT010000008">
    <property type="protein sequence ID" value="MDK2596850.1"/>
    <property type="molecule type" value="Genomic_DNA"/>
</dbReference>
<dbReference type="RefSeq" id="WP_284137974.1">
    <property type="nucleotide sequence ID" value="NZ_JASJUT010000008.1"/>
</dbReference>
<feature type="domain" description="Serine aminopeptidase S33" evidence="1">
    <location>
        <begin position="61"/>
        <end position="295"/>
    </location>
</feature>
<dbReference type="InterPro" id="IPR053145">
    <property type="entry name" value="AB_hydrolase_Est10"/>
</dbReference>
<accession>A0ABT7EP76</accession>
<dbReference type="Gene3D" id="3.40.50.1820">
    <property type="entry name" value="alpha/beta hydrolase"/>
    <property type="match status" value="1"/>
</dbReference>
<evidence type="ECO:0000313" key="2">
    <source>
        <dbReference type="EMBL" id="MDK2596850.1"/>
    </source>
</evidence>
<dbReference type="Pfam" id="PF12146">
    <property type="entry name" value="Hydrolase_4"/>
    <property type="match status" value="1"/>
</dbReference>
<dbReference type="InterPro" id="IPR029058">
    <property type="entry name" value="AB_hydrolase_fold"/>
</dbReference>
<protein>
    <submittedName>
        <fullName evidence="2">Alpha/beta hydrolase</fullName>
    </submittedName>
</protein>
<proteinExistence type="predicted"/>